<reference evidence="1" key="1">
    <citation type="submission" date="2014-05" db="EMBL/GenBank/DDBJ databases">
        <authorList>
            <person name="Chronopoulou M."/>
        </authorList>
    </citation>
    <scope>NUCLEOTIDE SEQUENCE</scope>
    <source>
        <tissue evidence="1">Whole organism</tissue>
    </source>
</reference>
<sequence length="18" mass="2200">MSFFHEILSWPYLTLTTI</sequence>
<evidence type="ECO:0000313" key="1">
    <source>
        <dbReference type="EMBL" id="CDW28076.1"/>
    </source>
</evidence>
<name>A0A0K2TRQ1_LEPSM</name>
<dbReference type="EMBL" id="HACA01010715">
    <property type="protein sequence ID" value="CDW28076.1"/>
    <property type="molecule type" value="Transcribed_RNA"/>
</dbReference>
<accession>A0A0K2TRQ1</accession>
<proteinExistence type="predicted"/>
<protein>
    <submittedName>
        <fullName evidence="1">Uncharacterized protein</fullName>
    </submittedName>
</protein>
<organism evidence="1">
    <name type="scientific">Lepeophtheirus salmonis</name>
    <name type="common">Salmon louse</name>
    <name type="synonym">Caligus salmonis</name>
    <dbReference type="NCBI Taxonomy" id="72036"/>
    <lineage>
        <taxon>Eukaryota</taxon>
        <taxon>Metazoa</taxon>
        <taxon>Ecdysozoa</taxon>
        <taxon>Arthropoda</taxon>
        <taxon>Crustacea</taxon>
        <taxon>Multicrustacea</taxon>
        <taxon>Hexanauplia</taxon>
        <taxon>Copepoda</taxon>
        <taxon>Siphonostomatoida</taxon>
        <taxon>Caligidae</taxon>
        <taxon>Lepeophtheirus</taxon>
    </lineage>
</organism>
<dbReference type="AlphaFoldDB" id="A0A0K2TRQ1"/>